<feature type="compositionally biased region" description="Low complexity" evidence="1">
    <location>
        <begin position="300"/>
        <end position="315"/>
    </location>
</feature>
<feature type="compositionally biased region" description="Pro residues" evidence="1">
    <location>
        <begin position="288"/>
        <end position="299"/>
    </location>
</feature>
<dbReference type="PANTHER" id="PTHR48125">
    <property type="entry name" value="LP07818P1"/>
    <property type="match status" value="1"/>
</dbReference>
<evidence type="ECO:0000313" key="3">
    <source>
        <dbReference type="Proteomes" id="UP001602123"/>
    </source>
</evidence>
<keyword evidence="2" id="KW-0645">Protease</keyword>
<accession>A0ABW6U154</accession>
<protein>
    <submittedName>
        <fullName evidence="2">Serine protease</fullName>
    </submittedName>
</protein>
<feature type="compositionally biased region" description="Basic and acidic residues" evidence="1">
    <location>
        <begin position="1383"/>
        <end position="1392"/>
    </location>
</feature>
<dbReference type="Proteomes" id="UP001602123">
    <property type="component" value="Unassembled WGS sequence"/>
</dbReference>
<evidence type="ECO:0000313" key="2">
    <source>
        <dbReference type="EMBL" id="MFF4218131.1"/>
    </source>
</evidence>
<feature type="compositionally biased region" description="Low complexity" evidence="1">
    <location>
        <begin position="933"/>
        <end position="943"/>
    </location>
</feature>
<dbReference type="PANTHER" id="PTHR48125:SF12">
    <property type="entry name" value="AT HOOK TRANSCRIPTION FACTOR FAMILY-RELATED"/>
    <property type="match status" value="1"/>
</dbReference>
<dbReference type="GO" id="GO:0006508">
    <property type="term" value="P:proteolysis"/>
    <property type="evidence" value="ECO:0007669"/>
    <property type="project" value="UniProtKB-KW"/>
</dbReference>
<dbReference type="EMBL" id="JBIAUT010000005">
    <property type="protein sequence ID" value="MFF4218131.1"/>
    <property type="molecule type" value="Genomic_DNA"/>
</dbReference>
<dbReference type="RefSeq" id="WP_388628000.1">
    <property type="nucleotide sequence ID" value="NZ_JBIAUT010000005.1"/>
</dbReference>
<feature type="region of interest" description="Disordered" evidence="1">
    <location>
        <begin position="1363"/>
        <end position="1392"/>
    </location>
</feature>
<keyword evidence="2" id="KW-0378">Hydrolase</keyword>
<dbReference type="InterPro" id="IPR027417">
    <property type="entry name" value="P-loop_NTPase"/>
</dbReference>
<dbReference type="SUPFAM" id="SSF50494">
    <property type="entry name" value="Trypsin-like serine proteases"/>
    <property type="match status" value="1"/>
</dbReference>
<feature type="compositionally biased region" description="Basic and acidic residues" evidence="1">
    <location>
        <begin position="1363"/>
        <end position="1372"/>
    </location>
</feature>
<organism evidence="2 3">
    <name type="scientific">Streptomyces nondiastaticus</name>
    <dbReference type="NCBI Taxonomy" id="3154512"/>
    <lineage>
        <taxon>Bacteria</taxon>
        <taxon>Bacillati</taxon>
        <taxon>Actinomycetota</taxon>
        <taxon>Actinomycetes</taxon>
        <taxon>Kitasatosporales</taxon>
        <taxon>Streptomycetaceae</taxon>
        <taxon>Streptomyces</taxon>
    </lineage>
</organism>
<feature type="region of interest" description="Disordered" evidence="1">
    <location>
        <begin position="247"/>
        <end position="375"/>
    </location>
</feature>
<evidence type="ECO:0000256" key="1">
    <source>
        <dbReference type="SAM" id="MobiDB-lite"/>
    </source>
</evidence>
<name>A0ABW6U154_9ACTN</name>
<feature type="region of interest" description="Disordered" evidence="1">
    <location>
        <begin position="921"/>
        <end position="952"/>
    </location>
</feature>
<proteinExistence type="predicted"/>
<dbReference type="InterPro" id="IPR009003">
    <property type="entry name" value="Peptidase_S1_PA"/>
</dbReference>
<sequence>MSGRRTDADEFLVRIRDLAGRPRGTGFIADDRGTMITSHEAVDGLARLVLLAPGDRTCLVGADAVTSLPGCDLALVRTEGLGVAPLPVAAAERIEDGAGVRLRAGHWQRAQVIGEALVTYTATDRFHLLDAAVELSLGERDGLRLGEEATGGPVLDARRGTVVAVLGTALHAERRSGGFAIPLRAAAAATPDGPLAALLERNAATVPAFGPDLNLAGALQLTATSLGPIITARDWRDPVERPEIAREFTRFLEPDEEDEETAGTEGADADVPADTGEPMPEDAERPPAPEPPPDEPGPAPAGTGAPGIVVVTVPPSAWRGTPGGGPGGRWIGDLPGARNPADPPDASEPAPHAPDEPEPADSPAPAVLGLVGGPGTGRTTELLSLAARRARGPEPAPTLWLRGADLEEGDSSLRDAVARALAAAARIVTASAGAAGTVGDPAEATPEAVAALGHRVGRPLLVVLDGPEEVPPVLAHALPAWTAATAEWLEETSARLVIACRPEHWETAGDLFPRTALHVSAASATPRSLPPCVSLTDLSPLQAERARALYGIPPDAIHHTDAAHPLALRLLSEVRAALPDGTAPGGRPCEDGARPPDRWDVFSAYLDLVCLRIAVRLAAGRRPALRGTAVRRLAARVAGQVHEAARRCLGPGQGELEREAFEELFPWRNGWASAVLTEGLLVPAGTGYRFAHEEFADWLQGAHLDLDAALHTLVHRWYEAEEGAGEHDALPSRPGGGPAPEGHVPPPPGSSRAQRSTAARRRSRRAARQKARKPLPVPRHRIGPVLQALLLLARRSGPDALARRLGALVDAVAALPPSGQSAAQDDGGRPALPDPAWWAAHLLGETLLRVPDATPYLGALRLLAERLTGRSLALGGFDSGATGSLGGLAEFGPWFWLRLPLGLAERLDLLRLLLPADAPPPGQSPYQPHALESSAPSPVQAQQPPQPPHTDRFLPAVMTVLAEEPCAAQALLCRWFSDERPLQAAPYGDHLRLTVSTAAQVLLHTHRHRAVDDLAEALVDAAHPRADELLAALAEDEPSAICRAVDRWAHDDRIERHVAAAAYALKAAPHVITAADRELLRYAALALLARPAEGALHGTALALLVRDRETRAKHLQRALDLFAAGDPHLPAGALAPALTTHPEPVLAAYRARLYVRGEGPGDVLRTLAEVTTPALARRAAALVQEYVEHHPEGAELAAAFVDRRLEEGPAARSVLFPLVVHLLSSRPPQVRRALAPVLAFPGTPLSRPLRQELLEVLLEREQYGPFERDVTVLDALLRAVAAGAAERTEARTRDLVHRTGLLMARSPEGAACFDRRMVQLAREIPVFGEQVLRWLRSAPAQWAVVVGPRARIKLTAWAGDEAAAEHTGRADSPDLTVTGPADAGRREPAWHS</sequence>
<feature type="compositionally biased region" description="Basic residues" evidence="1">
    <location>
        <begin position="758"/>
        <end position="778"/>
    </location>
</feature>
<feature type="region of interest" description="Disordered" evidence="1">
    <location>
        <begin position="724"/>
        <end position="778"/>
    </location>
</feature>
<dbReference type="SUPFAM" id="SSF52540">
    <property type="entry name" value="P-loop containing nucleoside triphosphate hydrolases"/>
    <property type="match status" value="1"/>
</dbReference>
<feature type="compositionally biased region" description="Gly residues" evidence="1">
    <location>
        <begin position="321"/>
        <end position="330"/>
    </location>
</feature>
<dbReference type="Gene3D" id="2.40.10.120">
    <property type="match status" value="1"/>
</dbReference>
<comment type="caution">
    <text evidence="2">The sequence shown here is derived from an EMBL/GenBank/DDBJ whole genome shotgun (WGS) entry which is preliminary data.</text>
</comment>
<gene>
    <name evidence="2" type="ORF">ACFYZM_17875</name>
</gene>
<keyword evidence="3" id="KW-1185">Reference proteome</keyword>
<reference evidence="2 3" key="1">
    <citation type="submission" date="2024-10" db="EMBL/GenBank/DDBJ databases">
        <title>The Natural Products Discovery Center: Release of the First 8490 Sequenced Strains for Exploring Actinobacteria Biosynthetic Diversity.</title>
        <authorList>
            <person name="Kalkreuter E."/>
            <person name="Kautsar S.A."/>
            <person name="Yang D."/>
            <person name="Bader C.D."/>
            <person name="Teijaro C.N."/>
            <person name="Fluegel L."/>
            <person name="Davis C.M."/>
            <person name="Simpson J.R."/>
            <person name="Lauterbach L."/>
            <person name="Steele A.D."/>
            <person name="Gui C."/>
            <person name="Meng S."/>
            <person name="Li G."/>
            <person name="Viehrig K."/>
            <person name="Ye F."/>
            <person name="Su P."/>
            <person name="Kiefer A.F."/>
            <person name="Nichols A."/>
            <person name="Cepeda A.J."/>
            <person name="Yan W."/>
            <person name="Fan B."/>
            <person name="Jiang Y."/>
            <person name="Adhikari A."/>
            <person name="Zheng C.-J."/>
            <person name="Schuster L."/>
            <person name="Cowan T.M."/>
            <person name="Smanski M.J."/>
            <person name="Chevrette M.G."/>
            <person name="De Carvalho L.P.S."/>
            <person name="Shen B."/>
        </authorList>
    </citation>
    <scope>NUCLEOTIDE SEQUENCE [LARGE SCALE GENOMIC DNA]</scope>
    <source>
        <strain evidence="2 3">NPDC001650</strain>
    </source>
</reference>
<dbReference type="GO" id="GO:0008233">
    <property type="term" value="F:peptidase activity"/>
    <property type="evidence" value="ECO:0007669"/>
    <property type="project" value="UniProtKB-KW"/>
</dbReference>